<dbReference type="Gene3D" id="6.10.250.620">
    <property type="match status" value="1"/>
</dbReference>
<dbReference type="SFLD" id="SFLDS00113">
    <property type="entry name" value="Radical_SAM_Phosphomethylpyrim"/>
    <property type="match status" value="1"/>
</dbReference>
<sequence>MTLIEDARAGRIEGRIASLAASEDFPPEKLARLIALGRVVAPCSDKNAERERRLACIGEHMGIKVNANVGTSKSASSLAEEVEKAKVAERYGAHTVMDLSTGGDVQAVRRAILREVHIPVGTVPVYEPFIERHPAEVDADEFLSAVERHIDDGVDFLTIHAGITKESLVHIERSERVLGIVSRGGSLTAWWIAETGEENPYYSQFDYVLEMCKQEDVTISLGDALRPGCLADASDRGKFSEFIILGELVRRARKAGVQVMVEGPGHVPLDEIELSVKGMKHLCDGAPLYLLGPVTTDVAPGYDHITSAIGAAVAGMYGADFICMCTAAEHLALPSADDIKEGTIVTRIAAHVADIVRLRERARAWDDDMARARARLDWARQFELAMDPEKAVQIHSRSRDSDVCSMCGELCAVKTWKKYMDERR</sequence>
<evidence type="ECO:0000256" key="3">
    <source>
        <dbReference type="ARBA" id="ARBA00022691"/>
    </source>
</evidence>
<name>A0A832VWY8_9EURY</name>
<dbReference type="GO" id="GO:0046872">
    <property type="term" value="F:metal ion binding"/>
    <property type="evidence" value="ECO:0007669"/>
    <property type="project" value="UniProtKB-KW"/>
</dbReference>
<dbReference type="Proteomes" id="UP000600363">
    <property type="component" value="Unassembled WGS sequence"/>
</dbReference>
<dbReference type="Pfam" id="PF01964">
    <property type="entry name" value="ThiC_Rad_SAM"/>
    <property type="match status" value="1"/>
</dbReference>
<dbReference type="EMBL" id="DUIH01000009">
    <property type="protein sequence ID" value="HIH69452.1"/>
    <property type="molecule type" value="Genomic_DNA"/>
</dbReference>
<dbReference type="Gene3D" id="3.20.20.540">
    <property type="entry name" value="Radical SAM ThiC family, central domain"/>
    <property type="match status" value="1"/>
</dbReference>
<keyword evidence="6" id="KW-0408">Iron</keyword>
<dbReference type="GO" id="GO:0051539">
    <property type="term" value="F:4 iron, 4 sulfur cluster binding"/>
    <property type="evidence" value="ECO:0007669"/>
    <property type="project" value="UniProtKB-KW"/>
</dbReference>
<protein>
    <recommendedName>
        <fullName evidence="9">Phosphomethylpyrimidine synthase</fullName>
        <ecNumber evidence="9">4.1.99.17</ecNumber>
    </recommendedName>
</protein>
<keyword evidence="3" id="KW-0949">S-adenosyl-L-methionine</keyword>
<keyword evidence="8" id="KW-0456">Lyase</keyword>
<keyword evidence="7" id="KW-0411">Iron-sulfur</keyword>
<dbReference type="PANTHER" id="PTHR30557:SF1">
    <property type="entry name" value="PHOSPHOMETHYLPYRIMIDINE SYNTHASE, CHLOROPLASTIC"/>
    <property type="match status" value="1"/>
</dbReference>
<dbReference type="SFLD" id="SFLDF00407">
    <property type="entry name" value="phosphomethylpyrimidine_syntha"/>
    <property type="match status" value="1"/>
</dbReference>
<dbReference type="NCBIfam" id="TIGR00190">
    <property type="entry name" value="thiC"/>
    <property type="match status" value="1"/>
</dbReference>
<dbReference type="GO" id="GO:0009228">
    <property type="term" value="P:thiamine biosynthetic process"/>
    <property type="evidence" value="ECO:0007669"/>
    <property type="project" value="UniProtKB-UniRule"/>
</dbReference>
<accession>A0A832VWY8</accession>
<evidence type="ECO:0000256" key="8">
    <source>
        <dbReference type="ARBA" id="ARBA00023239"/>
    </source>
</evidence>
<evidence type="ECO:0000256" key="2">
    <source>
        <dbReference type="ARBA" id="ARBA00022485"/>
    </source>
</evidence>
<organism evidence="10 11">
    <name type="scientific">Methermicoccus shengliensis</name>
    <dbReference type="NCBI Taxonomy" id="660064"/>
    <lineage>
        <taxon>Archaea</taxon>
        <taxon>Methanobacteriati</taxon>
        <taxon>Methanobacteriota</taxon>
        <taxon>Stenosarchaea group</taxon>
        <taxon>Methanomicrobia</taxon>
        <taxon>Methanosarcinales</taxon>
        <taxon>Methermicoccaceae</taxon>
        <taxon>Methermicoccus</taxon>
    </lineage>
</organism>
<keyword evidence="5" id="KW-0862">Zinc</keyword>
<keyword evidence="4" id="KW-0479">Metal-binding</keyword>
<comment type="cofactor">
    <cofactor evidence="1">
        <name>[4Fe-4S] cluster</name>
        <dbReference type="ChEBI" id="CHEBI:49883"/>
    </cofactor>
</comment>
<dbReference type="NCBIfam" id="NF009895">
    <property type="entry name" value="PRK13352.1"/>
    <property type="match status" value="1"/>
</dbReference>
<gene>
    <name evidence="10" type="primary">thiC</name>
    <name evidence="10" type="ORF">HA299_02345</name>
</gene>
<dbReference type="SFLD" id="SFLDG01114">
    <property type="entry name" value="phosphomethylpyrimidine_syntha"/>
    <property type="match status" value="1"/>
</dbReference>
<dbReference type="AlphaFoldDB" id="A0A832VWY8"/>
<evidence type="ECO:0000256" key="9">
    <source>
        <dbReference type="NCBIfam" id="TIGR00190"/>
    </source>
</evidence>
<evidence type="ECO:0000313" key="10">
    <source>
        <dbReference type="EMBL" id="HIH69452.1"/>
    </source>
</evidence>
<evidence type="ECO:0000256" key="5">
    <source>
        <dbReference type="ARBA" id="ARBA00022833"/>
    </source>
</evidence>
<evidence type="ECO:0000313" key="11">
    <source>
        <dbReference type="Proteomes" id="UP000600363"/>
    </source>
</evidence>
<evidence type="ECO:0000256" key="4">
    <source>
        <dbReference type="ARBA" id="ARBA00022723"/>
    </source>
</evidence>
<evidence type="ECO:0000256" key="6">
    <source>
        <dbReference type="ARBA" id="ARBA00023004"/>
    </source>
</evidence>
<dbReference type="EC" id="4.1.99.17" evidence="9"/>
<keyword evidence="2" id="KW-0004">4Fe-4S</keyword>
<dbReference type="InterPro" id="IPR038521">
    <property type="entry name" value="ThiC/Bza_core_dom"/>
</dbReference>
<comment type="caution">
    <text evidence="10">The sequence shown here is derived from an EMBL/GenBank/DDBJ whole genome shotgun (WGS) entry which is preliminary data.</text>
</comment>
<evidence type="ECO:0000256" key="1">
    <source>
        <dbReference type="ARBA" id="ARBA00001966"/>
    </source>
</evidence>
<reference evidence="10" key="1">
    <citation type="journal article" date="2020" name="bioRxiv">
        <title>A rank-normalized archaeal taxonomy based on genome phylogeny resolves widespread incomplete and uneven classifications.</title>
        <authorList>
            <person name="Rinke C."/>
            <person name="Chuvochina M."/>
            <person name="Mussig A.J."/>
            <person name="Chaumeil P.-A."/>
            <person name="Waite D.W."/>
            <person name="Whitman W.B."/>
            <person name="Parks D.H."/>
            <person name="Hugenholtz P."/>
        </authorList>
    </citation>
    <scope>NUCLEOTIDE SEQUENCE</scope>
    <source>
        <strain evidence="10">UBA12518</strain>
    </source>
</reference>
<dbReference type="RefSeq" id="WP_042685275.1">
    <property type="nucleotide sequence ID" value="NZ_DUIH01000009.1"/>
</dbReference>
<dbReference type="PANTHER" id="PTHR30557">
    <property type="entry name" value="THIAMINE BIOSYNTHESIS PROTEIN THIC"/>
    <property type="match status" value="1"/>
</dbReference>
<evidence type="ECO:0000256" key="7">
    <source>
        <dbReference type="ARBA" id="ARBA00023014"/>
    </source>
</evidence>
<proteinExistence type="predicted"/>
<dbReference type="GO" id="GO:0070284">
    <property type="term" value="F:phosphomethylpyrimidine synthase activity"/>
    <property type="evidence" value="ECO:0007669"/>
    <property type="project" value="UniProtKB-EC"/>
</dbReference>
<dbReference type="InterPro" id="IPR002817">
    <property type="entry name" value="ThiC/BzaA/B"/>
</dbReference>